<dbReference type="PANTHER" id="PTHR47510">
    <property type="entry name" value="REVERSE TRANSCRIPTASE DOMAIN-CONTAINING PROTEIN"/>
    <property type="match status" value="1"/>
</dbReference>
<dbReference type="Proteomes" id="UP000823561">
    <property type="component" value="Chromosome 17"/>
</dbReference>
<feature type="region of interest" description="Disordered" evidence="1">
    <location>
        <begin position="396"/>
        <end position="418"/>
    </location>
</feature>
<dbReference type="PANTHER" id="PTHR47510:SF3">
    <property type="entry name" value="ENDO_EXONUCLEASE_PHOSPHATASE DOMAIN-CONTAINING PROTEIN"/>
    <property type="match status" value="1"/>
</dbReference>
<accession>A0AAV6FXF4</accession>
<dbReference type="EMBL" id="JADWDJ010000017">
    <property type="protein sequence ID" value="KAG5267420.1"/>
    <property type="molecule type" value="Genomic_DNA"/>
</dbReference>
<feature type="compositionally biased region" description="Low complexity" evidence="1">
    <location>
        <begin position="396"/>
        <end position="414"/>
    </location>
</feature>
<name>A0AAV6FXF4_9TELE</name>
<protein>
    <submittedName>
        <fullName evidence="2">Uncharacterized protein</fullName>
    </submittedName>
</protein>
<proteinExistence type="predicted"/>
<keyword evidence="3" id="KW-1185">Reference proteome</keyword>
<dbReference type="AlphaFoldDB" id="A0AAV6FXF4"/>
<evidence type="ECO:0000313" key="3">
    <source>
        <dbReference type="Proteomes" id="UP000823561"/>
    </source>
</evidence>
<reference evidence="2 3" key="1">
    <citation type="submission" date="2020-10" db="EMBL/GenBank/DDBJ databases">
        <title>Chromosome-scale genome assembly of the Allis shad, Alosa alosa.</title>
        <authorList>
            <person name="Margot Z."/>
            <person name="Christophe K."/>
            <person name="Cabau C."/>
            <person name="Louis A."/>
            <person name="Berthelot C."/>
            <person name="Parey E."/>
            <person name="Roest Crollius H."/>
            <person name="Montfort J."/>
            <person name="Robinson-Rechavi M."/>
            <person name="Bucao C."/>
            <person name="Bouchez O."/>
            <person name="Gislard M."/>
            <person name="Lluch J."/>
            <person name="Milhes M."/>
            <person name="Lampietro C."/>
            <person name="Lopez Roques C."/>
            <person name="Donnadieu C."/>
            <person name="Braasch I."/>
            <person name="Desvignes T."/>
            <person name="Postlethwait J."/>
            <person name="Bobe J."/>
            <person name="Guiguen Y."/>
        </authorList>
    </citation>
    <scope>NUCLEOTIDE SEQUENCE [LARGE SCALE GENOMIC DNA]</scope>
    <source>
        <strain evidence="2">M-15738</strain>
        <tissue evidence="2">Blood</tissue>
    </source>
</reference>
<sequence>MSDCHAQCVTLESPEHVTFPTRGQNTLDLVYTPQKEAYKAKPLPHIGQSDHISILLLPRYRQRAKVTKPVLKEVRVWPEGAVSQLQDCFETTDWDIFKTAATHNNHIDIEEYTDTVTSYITKCINVVTEIKHITTRANQKPWLTGDVHRLLRARDKAFKAGDVAGLRTARANLSQGIRKAKKDYTDKITTHFKDSRDAQSLWQGIQAITDYKPAPQSCENNTSLLNDLNRFFARFEAQNDTHPQKTPPPPHDQPLYLSSASVKRTLATINPRKAAGPDNIHSKFLDLPGTARTVTDARRGPVRELRHVVKMLLKVQHERTKKYVKLEEVSFSDFINAVKQKFLIPEDKVLKVADEQGIEVDEDVFPELATEAMCFVISTDDDFTLLQQDGEGSSCPSLTDTLSLSSSLSSPQSDAGSQMIQPVMDSMDSTRAKNVIL</sequence>
<comment type="caution">
    <text evidence="2">The sequence shown here is derived from an EMBL/GenBank/DDBJ whole genome shotgun (WGS) entry which is preliminary data.</text>
</comment>
<organism evidence="2 3">
    <name type="scientific">Alosa alosa</name>
    <name type="common">allis shad</name>
    <dbReference type="NCBI Taxonomy" id="278164"/>
    <lineage>
        <taxon>Eukaryota</taxon>
        <taxon>Metazoa</taxon>
        <taxon>Chordata</taxon>
        <taxon>Craniata</taxon>
        <taxon>Vertebrata</taxon>
        <taxon>Euteleostomi</taxon>
        <taxon>Actinopterygii</taxon>
        <taxon>Neopterygii</taxon>
        <taxon>Teleostei</taxon>
        <taxon>Clupei</taxon>
        <taxon>Clupeiformes</taxon>
        <taxon>Clupeoidei</taxon>
        <taxon>Clupeidae</taxon>
        <taxon>Alosa</taxon>
    </lineage>
</organism>
<gene>
    <name evidence="2" type="ORF">AALO_G00221550</name>
</gene>
<evidence type="ECO:0000313" key="2">
    <source>
        <dbReference type="EMBL" id="KAG5267420.1"/>
    </source>
</evidence>
<evidence type="ECO:0000256" key="1">
    <source>
        <dbReference type="SAM" id="MobiDB-lite"/>
    </source>
</evidence>